<dbReference type="PATRIC" id="fig|1434109.4.peg.151"/>
<dbReference type="AlphaFoldDB" id="A0A0E3QJ09"/>
<organism evidence="2 3">
    <name type="scientific">Methanosarcina barkeri str. Wiesmoor</name>
    <dbReference type="NCBI Taxonomy" id="1434109"/>
    <lineage>
        <taxon>Archaea</taxon>
        <taxon>Methanobacteriati</taxon>
        <taxon>Methanobacteriota</taxon>
        <taxon>Stenosarchaea group</taxon>
        <taxon>Methanomicrobia</taxon>
        <taxon>Methanosarcinales</taxon>
        <taxon>Methanosarcinaceae</taxon>
        <taxon>Methanosarcina</taxon>
    </lineage>
</organism>
<dbReference type="InterPro" id="IPR001959">
    <property type="entry name" value="Transposase"/>
</dbReference>
<evidence type="ECO:0000259" key="1">
    <source>
        <dbReference type="Pfam" id="PF01385"/>
    </source>
</evidence>
<dbReference type="KEGG" id="mbw:MSBRW_0145"/>
<sequence length="85" mass="9958">MKNSLNRLKVLQKRVSRKVKGSNNREKARLQLSKFHEQISNQRNNFQYKFSSKLIRENQAISLETLNVKGMQKNHFLAQSIIDSA</sequence>
<dbReference type="EMBL" id="CP009526">
    <property type="protein sequence ID" value="AKB49398.1"/>
    <property type="molecule type" value="Genomic_DNA"/>
</dbReference>
<protein>
    <submittedName>
        <fullName evidence="2">Mobile element protein</fullName>
    </submittedName>
</protein>
<feature type="domain" description="Probable transposase IS891/IS1136/IS1341" evidence="1">
    <location>
        <begin position="2"/>
        <end position="74"/>
    </location>
</feature>
<dbReference type="Proteomes" id="UP000033038">
    <property type="component" value="Chromosome"/>
</dbReference>
<proteinExistence type="predicted"/>
<dbReference type="Pfam" id="PF01385">
    <property type="entry name" value="OrfB_IS605"/>
    <property type="match status" value="1"/>
</dbReference>
<reference evidence="2 3" key="1">
    <citation type="submission" date="2014-07" db="EMBL/GenBank/DDBJ databases">
        <title>Methanogenic archaea and the global carbon cycle.</title>
        <authorList>
            <person name="Henriksen J.R."/>
            <person name="Luke J."/>
            <person name="Reinhart S."/>
            <person name="Benedict M.N."/>
            <person name="Youngblut N.D."/>
            <person name="Metcalf M.E."/>
            <person name="Whitaker R.J."/>
            <person name="Metcalf W.W."/>
        </authorList>
    </citation>
    <scope>NUCLEOTIDE SEQUENCE [LARGE SCALE GENOMIC DNA]</scope>
    <source>
        <strain evidence="2 3">Wiesmoor</strain>
    </source>
</reference>
<evidence type="ECO:0000313" key="3">
    <source>
        <dbReference type="Proteomes" id="UP000033038"/>
    </source>
</evidence>
<evidence type="ECO:0000313" key="2">
    <source>
        <dbReference type="EMBL" id="AKB49398.1"/>
    </source>
</evidence>
<dbReference type="HOGENOM" id="CLU_032903_11_2_2"/>
<gene>
    <name evidence="2" type="ORF">MSBRW_0145</name>
</gene>
<name>A0A0E3QJ09_METBA</name>
<accession>A0A0E3QJ09</accession>